<accession>A0A9Q9MAV0</accession>
<feature type="transmembrane region" description="Helical" evidence="2">
    <location>
        <begin position="163"/>
        <end position="183"/>
    </location>
</feature>
<feature type="region of interest" description="Disordered" evidence="1">
    <location>
        <begin position="496"/>
        <end position="518"/>
    </location>
</feature>
<feature type="transmembrane region" description="Helical" evidence="2">
    <location>
        <begin position="464"/>
        <end position="489"/>
    </location>
</feature>
<reference evidence="4" key="1">
    <citation type="submission" date="2021-04" db="EMBL/GenBank/DDBJ databases">
        <title>Dactylosporangium aurantiacum NRRL B-8018 full assembly.</title>
        <authorList>
            <person name="Hartkoorn R.C."/>
            <person name="Beaudoing E."/>
            <person name="Hot D."/>
        </authorList>
    </citation>
    <scope>NUCLEOTIDE SEQUENCE</scope>
    <source>
        <strain evidence="4">NRRL B-8018</strain>
    </source>
</reference>
<dbReference type="Proteomes" id="UP001058003">
    <property type="component" value="Chromosome"/>
</dbReference>
<dbReference type="KEGG" id="daur:Daura_37060"/>
<dbReference type="EMBL" id="CP073767">
    <property type="protein sequence ID" value="UWZ52238.1"/>
    <property type="molecule type" value="Genomic_DNA"/>
</dbReference>
<feature type="transmembrane region" description="Helical" evidence="2">
    <location>
        <begin position="266"/>
        <end position="284"/>
    </location>
</feature>
<evidence type="ECO:0000256" key="1">
    <source>
        <dbReference type="SAM" id="MobiDB-lite"/>
    </source>
</evidence>
<feature type="transmembrane region" description="Helical" evidence="2">
    <location>
        <begin position="132"/>
        <end position="156"/>
    </location>
</feature>
<evidence type="ECO:0000313" key="4">
    <source>
        <dbReference type="EMBL" id="UWZ52238.1"/>
    </source>
</evidence>
<feature type="transmembrane region" description="Helical" evidence="2">
    <location>
        <begin position="237"/>
        <end position="254"/>
    </location>
</feature>
<feature type="transmembrane region" description="Helical" evidence="2">
    <location>
        <begin position="425"/>
        <end position="444"/>
    </location>
</feature>
<keyword evidence="5" id="KW-1185">Reference proteome</keyword>
<organism evidence="4 5">
    <name type="scientific">Dactylosporangium aurantiacum</name>
    <dbReference type="NCBI Taxonomy" id="35754"/>
    <lineage>
        <taxon>Bacteria</taxon>
        <taxon>Bacillati</taxon>
        <taxon>Actinomycetota</taxon>
        <taxon>Actinomycetes</taxon>
        <taxon>Micromonosporales</taxon>
        <taxon>Micromonosporaceae</taxon>
        <taxon>Dactylosporangium</taxon>
    </lineage>
</organism>
<name>A0A9Q9MAV0_9ACTN</name>
<evidence type="ECO:0000313" key="5">
    <source>
        <dbReference type="Proteomes" id="UP001058003"/>
    </source>
</evidence>
<evidence type="ECO:0000256" key="2">
    <source>
        <dbReference type="SAM" id="Phobius"/>
    </source>
</evidence>
<evidence type="ECO:0000256" key="3">
    <source>
        <dbReference type="SAM" id="SignalP"/>
    </source>
</evidence>
<keyword evidence="2" id="KW-0812">Transmembrane</keyword>
<feature type="transmembrane region" description="Helical" evidence="2">
    <location>
        <begin position="392"/>
        <end position="413"/>
    </location>
</feature>
<keyword evidence="3" id="KW-0732">Signal</keyword>
<sequence>MHSGPRSWLLAFLAFFLVFGAWAVAAPFDGPADEVQHSIRAAGVGSFAPGQIFAEPRTVPDAFGRPGMGAYQRVPAGMDAHAVCWGFDPTKSAACAKGLSGGPVTEVSTSAGRYNPLFYLVVGPPLRWLPNWGGLVVARLLNAAMCAALIASAFLALRRWSRFGLPATALLCVATPMLAHLAGGVNPNALEIAAGIAFFAAGIPLLLEPPDPARKPLVTLLGVSSVLLLTLRSGGPAWFVFGLAALALPLRWAWLKQWWAHTRVKLWSAGVVVAGLLSATWIVVMRTGELVPPPPGLWDYTTGEAVTQYVDSWYQLLIGMIGVAGWFDTKLWSPFYLVWIMIVGGMVVLGGVVGGWVTRWRYLVFLAGGVVLPGILQVSQANVTGFITGGRYMLPLLAGMPLLAAWVLERRLFDAGQARTLSRTFVLFLLPVHAALLVFAMVRWQRGLAPDAGLGWFNPLAGDWHPPTGSVLPLLLMLAGLALTAVVMWRTPVAGPADPAAEPTPATLPEADPQPAAH</sequence>
<feature type="chain" id="PRO_5040153898" evidence="3">
    <location>
        <begin position="26"/>
        <end position="518"/>
    </location>
</feature>
<keyword evidence="2" id="KW-0472">Membrane</keyword>
<keyword evidence="2" id="KW-1133">Transmembrane helix</keyword>
<dbReference type="AlphaFoldDB" id="A0A9Q9MAV0"/>
<dbReference type="RefSeq" id="WP_033357197.1">
    <property type="nucleotide sequence ID" value="NZ_CP073767.1"/>
</dbReference>
<feature type="transmembrane region" description="Helical" evidence="2">
    <location>
        <begin position="362"/>
        <end position="380"/>
    </location>
</feature>
<feature type="signal peptide" evidence="3">
    <location>
        <begin position="1"/>
        <end position="25"/>
    </location>
</feature>
<proteinExistence type="predicted"/>
<protein>
    <submittedName>
        <fullName evidence="4">DUF2142 domain-containing protein</fullName>
    </submittedName>
</protein>
<feature type="transmembrane region" description="Helical" evidence="2">
    <location>
        <begin position="336"/>
        <end position="357"/>
    </location>
</feature>
<gene>
    <name evidence="4" type="ORF">Daura_37060</name>
</gene>